<sequence length="58" mass="6138">MTSDAHANGTQRSDARTARAAAIDVEAYEDGDSVVLFDADNPLAWVEASRSVRLSDAA</sequence>
<dbReference type="InterPro" id="IPR055755">
    <property type="entry name" value="DUF7331"/>
</dbReference>
<name>A0ABD5UNR6_9EURY</name>
<organism evidence="1 2">
    <name type="scientific">Halopenitus salinus</name>
    <dbReference type="NCBI Taxonomy" id="1198295"/>
    <lineage>
        <taxon>Archaea</taxon>
        <taxon>Methanobacteriati</taxon>
        <taxon>Methanobacteriota</taxon>
        <taxon>Stenosarchaea group</taxon>
        <taxon>Halobacteria</taxon>
        <taxon>Halobacteriales</taxon>
        <taxon>Haloferacaceae</taxon>
        <taxon>Halopenitus</taxon>
    </lineage>
</organism>
<keyword evidence="2" id="KW-1185">Reference proteome</keyword>
<protein>
    <submittedName>
        <fullName evidence="1">Uncharacterized protein</fullName>
    </submittedName>
</protein>
<dbReference type="AlphaFoldDB" id="A0ABD5UNR6"/>
<gene>
    <name evidence="1" type="ORF">ACFQE9_00515</name>
</gene>
<dbReference type="Pfam" id="PF24018">
    <property type="entry name" value="DUF7331"/>
    <property type="match status" value="1"/>
</dbReference>
<dbReference type="EMBL" id="JBHSXL010000001">
    <property type="protein sequence ID" value="MFC6891119.1"/>
    <property type="molecule type" value="Genomic_DNA"/>
</dbReference>
<accession>A0ABD5UNR6</accession>
<dbReference type="RefSeq" id="WP_379738862.1">
    <property type="nucleotide sequence ID" value="NZ_JBHSVN010000001.1"/>
</dbReference>
<reference evidence="1 2" key="1">
    <citation type="journal article" date="2019" name="Int. J. Syst. Evol. Microbiol.">
        <title>The Global Catalogue of Microorganisms (GCM) 10K type strain sequencing project: providing services to taxonomists for standard genome sequencing and annotation.</title>
        <authorList>
            <consortium name="The Broad Institute Genomics Platform"/>
            <consortium name="The Broad Institute Genome Sequencing Center for Infectious Disease"/>
            <person name="Wu L."/>
            <person name="Ma J."/>
        </authorList>
    </citation>
    <scope>NUCLEOTIDE SEQUENCE [LARGE SCALE GENOMIC DNA]</scope>
    <source>
        <strain evidence="1 2">SKJ47</strain>
    </source>
</reference>
<evidence type="ECO:0000313" key="2">
    <source>
        <dbReference type="Proteomes" id="UP001596296"/>
    </source>
</evidence>
<proteinExistence type="predicted"/>
<dbReference type="Proteomes" id="UP001596296">
    <property type="component" value="Unassembled WGS sequence"/>
</dbReference>
<evidence type="ECO:0000313" key="1">
    <source>
        <dbReference type="EMBL" id="MFC6891119.1"/>
    </source>
</evidence>
<comment type="caution">
    <text evidence="1">The sequence shown here is derived from an EMBL/GenBank/DDBJ whole genome shotgun (WGS) entry which is preliminary data.</text>
</comment>